<dbReference type="AlphaFoldDB" id="A0A087DNH1"/>
<dbReference type="STRING" id="77635.BISU_2449"/>
<dbReference type="GO" id="GO:0015643">
    <property type="term" value="F:toxic substance binding"/>
    <property type="evidence" value="ECO:0007669"/>
    <property type="project" value="InterPro"/>
</dbReference>
<proteinExistence type="inferred from homology"/>
<dbReference type="PANTHER" id="PTHR38781">
    <property type="entry name" value="ANTITOXIN DINJ-RELATED"/>
    <property type="match status" value="1"/>
</dbReference>
<dbReference type="eggNOG" id="COG3077">
    <property type="taxonomic scope" value="Bacteria"/>
</dbReference>
<keyword evidence="4" id="KW-1185">Reference proteome</keyword>
<evidence type="ECO:0000313" key="3">
    <source>
        <dbReference type="EMBL" id="KFI97071.1"/>
    </source>
</evidence>
<evidence type="ECO:0000313" key="4">
    <source>
        <dbReference type="Proteomes" id="UP000029055"/>
    </source>
</evidence>
<dbReference type="PANTHER" id="PTHR38781:SF1">
    <property type="entry name" value="ANTITOXIN DINJ-RELATED"/>
    <property type="match status" value="1"/>
</dbReference>
<dbReference type="Gene3D" id="1.10.1220.10">
    <property type="entry name" value="Met repressor-like"/>
    <property type="match status" value="1"/>
</dbReference>
<dbReference type="OrthoDB" id="9804867at2"/>
<protein>
    <submittedName>
        <fullName evidence="3">DNA-damage-inducible protein J</fullName>
    </submittedName>
</protein>
<dbReference type="GO" id="GO:0044010">
    <property type="term" value="P:single-species biofilm formation"/>
    <property type="evidence" value="ECO:0007669"/>
    <property type="project" value="InterPro"/>
</dbReference>
<dbReference type="InterPro" id="IPR026262">
    <property type="entry name" value="DinJ"/>
</dbReference>
<keyword evidence="2" id="KW-1277">Toxin-antitoxin system</keyword>
<comment type="similarity">
    <text evidence="1">Belongs to the RelB/DinJ antitoxin family.</text>
</comment>
<dbReference type="RefSeq" id="WP_024464707.1">
    <property type="nucleotide sequence ID" value="NZ_CP062939.1"/>
</dbReference>
<comment type="caution">
    <text evidence="3">The sequence shown here is derived from an EMBL/GenBank/DDBJ whole genome shotgun (WGS) entry which is preliminary data.</text>
</comment>
<evidence type="ECO:0000256" key="2">
    <source>
        <dbReference type="ARBA" id="ARBA00022649"/>
    </source>
</evidence>
<reference evidence="3 4" key="1">
    <citation type="submission" date="2014-03" db="EMBL/GenBank/DDBJ databases">
        <title>Genomics of Bifidobacteria.</title>
        <authorList>
            <person name="Ventura M."/>
            <person name="Milani C."/>
            <person name="Lugli G.A."/>
        </authorList>
    </citation>
    <scope>NUCLEOTIDE SEQUENCE [LARGE SCALE GENOMIC DNA]</scope>
    <source>
        <strain evidence="3 4">LMG 11597</strain>
    </source>
</reference>
<dbReference type="Pfam" id="PF04221">
    <property type="entry name" value="RelB"/>
    <property type="match status" value="1"/>
</dbReference>
<dbReference type="GO" id="GO:0000987">
    <property type="term" value="F:cis-regulatory region sequence-specific DNA binding"/>
    <property type="evidence" value="ECO:0007669"/>
    <property type="project" value="InterPro"/>
</dbReference>
<dbReference type="NCBIfam" id="TIGR02384">
    <property type="entry name" value="RelB_DinJ"/>
    <property type="match status" value="1"/>
</dbReference>
<name>A0A087DNH1_9BIFI</name>
<accession>A0A087DNH1</accession>
<dbReference type="PIRSF" id="PIRSF003108">
    <property type="entry name" value="DinJ"/>
    <property type="match status" value="1"/>
</dbReference>
<dbReference type="InterPro" id="IPR013321">
    <property type="entry name" value="Arc_rbn_hlx_hlx"/>
</dbReference>
<dbReference type="Proteomes" id="UP000029055">
    <property type="component" value="Unassembled WGS sequence"/>
</dbReference>
<evidence type="ECO:0000256" key="1">
    <source>
        <dbReference type="ARBA" id="ARBA00010562"/>
    </source>
</evidence>
<gene>
    <name evidence="3" type="ORF">BISU_2449</name>
</gene>
<dbReference type="GO" id="GO:0006355">
    <property type="term" value="P:regulation of DNA-templated transcription"/>
    <property type="evidence" value="ECO:0007669"/>
    <property type="project" value="InterPro"/>
</dbReference>
<organism evidence="3 4">
    <name type="scientific">Bifidobacterium subtile</name>
    <dbReference type="NCBI Taxonomy" id="77635"/>
    <lineage>
        <taxon>Bacteria</taxon>
        <taxon>Bacillati</taxon>
        <taxon>Actinomycetota</taxon>
        <taxon>Actinomycetes</taxon>
        <taxon>Bifidobacteriales</taxon>
        <taxon>Bifidobacteriaceae</taxon>
        <taxon>Bifidobacterium</taxon>
    </lineage>
</organism>
<dbReference type="InterPro" id="IPR007337">
    <property type="entry name" value="RelB/DinJ"/>
</dbReference>
<sequence>MTTVTVRVDDETKLKASNIAEDFGFDLSSVTRAFYRQMVRERRIPLNLSYEPTPNEQTLAAIHEAEEIAQTGRQRFKNADEMFDSLEI</sequence>
<dbReference type="EMBL" id="JGZR01000027">
    <property type="protein sequence ID" value="KFI97071.1"/>
    <property type="molecule type" value="Genomic_DNA"/>
</dbReference>
<dbReference type="GO" id="GO:0006351">
    <property type="term" value="P:DNA-templated transcription"/>
    <property type="evidence" value="ECO:0007669"/>
    <property type="project" value="TreeGrafter"/>
</dbReference>